<dbReference type="Proteomes" id="UP000249873">
    <property type="component" value="Chromosome"/>
</dbReference>
<reference evidence="5 6" key="1">
    <citation type="submission" date="2018-05" db="EMBL/GenBank/DDBJ databases">
        <title>Complete genome sequence of Arcticibacterium luteifluviistationis SM1504T, a cytophagaceae bacterium isolated from Arctic surface seawater.</title>
        <authorList>
            <person name="Li Y."/>
            <person name="Qin Q.-L."/>
        </authorList>
    </citation>
    <scope>NUCLEOTIDE SEQUENCE [LARGE SCALE GENOMIC DNA]</scope>
    <source>
        <strain evidence="5 6">SM1504</strain>
    </source>
</reference>
<dbReference type="OrthoDB" id="9794455at2"/>
<evidence type="ECO:0000256" key="1">
    <source>
        <dbReference type="ARBA" id="ARBA00022553"/>
    </source>
</evidence>
<feature type="binding site" evidence="3">
    <location>
        <position position="374"/>
    </location>
    <ligand>
        <name>Mg(2+)</name>
        <dbReference type="ChEBI" id="CHEBI:18420"/>
    </ligand>
</feature>
<dbReference type="AlphaFoldDB" id="A0A2Z4GDK5"/>
<accession>A0A2Z4GDK5</accession>
<feature type="binding site" evidence="3">
    <location>
        <position position="280"/>
    </location>
    <ligand>
        <name>Zn(2+)</name>
        <dbReference type="ChEBI" id="CHEBI:29105"/>
        <label>2</label>
    </ligand>
</feature>
<name>A0A2Z4GDK5_9BACT</name>
<keyword evidence="6" id="KW-1185">Reference proteome</keyword>
<dbReference type="PANTHER" id="PTHR11596">
    <property type="entry name" value="ALKALINE PHOSPHATASE"/>
    <property type="match status" value="1"/>
</dbReference>
<dbReference type="SUPFAM" id="SSF51695">
    <property type="entry name" value="PLC-like phosphodiesterases"/>
    <property type="match status" value="1"/>
</dbReference>
<dbReference type="GO" id="GO:0046872">
    <property type="term" value="F:metal ion binding"/>
    <property type="evidence" value="ECO:0007669"/>
    <property type="project" value="UniProtKB-KW"/>
</dbReference>
<dbReference type="InterPro" id="IPR017850">
    <property type="entry name" value="Alkaline_phosphatase_core_sf"/>
</dbReference>
<organism evidence="5 6">
    <name type="scientific">Arcticibacterium luteifluviistationis</name>
    <dbReference type="NCBI Taxonomy" id="1784714"/>
    <lineage>
        <taxon>Bacteria</taxon>
        <taxon>Pseudomonadati</taxon>
        <taxon>Bacteroidota</taxon>
        <taxon>Cytophagia</taxon>
        <taxon>Cytophagales</taxon>
        <taxon>Leadbetterellaceae</taxon>
        <taxon>Arcticibacterium</taxon>
    </lineage>
</organism>
<evidence type="ECO:0000313" key="6">
    <source>
        <dbReference type="Proteomes" id="UP000249873"/>
    </source>
</evidence>
<dbReference type="CDD" id="cd16012">
    <property type="entry name" value="ALP"/>
    <property type="match status" value="1"/>
</dbReference>
<evidence type="ECO:0000313" key="5">
    <source>
        <dbReference type="EMBL" id="AWV99197.1"/>
    </source>
</evidence>
<proteinExistence type="inferred from homology"/>
<dbReference type="Pfam" id="PF00245">
    <property type="entry name" value="Alk_phosphatase"/>
    <property type="match status" value="2"/>
</dbReference>
<dbReference type="GO" id="GO:0004035">
    <property type="term" value="F:alkaline phosphatase activity"/>
    <property type="evidence" value="ECO:0007669"/>
    <property type="project" value="TreeGrafter"/>
</dbReference>
<dbReference type="PANTHER" id="PTHR11596:SF5">
    <property type="entry name" value="ALKALINE PHOSPHATASE"/>
    <property type="match status" value="1"/>
</dbReference>
<comment type="similarity">
    <text evidence="4">Belongs to the alkaline phosphatase family.</text>
</comment>
<comment type="cofactor">
    <cofactor evidence="3">
        <name>Zn(2+)</name>
        <dbReference type="ChEBI" id="CHEBI:29105"/>
    </cofactor>
    <text evidence="3">Binds 2 Zn(2+) ions.</text>
</comment>
<dbReference type="KEGG" id="als:DJ013_13885"/>
<feature type="binding site" evidence="3">
    <location>
        <position position="527"/>
    </location>
    <ligand>
        <name>Zn(2+)</name>
        <dbReference type="ChEBI" id="CHEBI:29105"/>
        <label>2</label>
    </ligand>
</feature>
<dbReference type="RefSeq" id="WP_111372403.1">
    <property type="nucleotide sequence ID" value="NZ_CP029480.1"/>
</dbReference>
<dbReference type="SUPFAM" id="SSF53649">
    <property type="entry name" value="Alkaline phosphatase-like"/>
    <property type="match status" value="1"/>
</dbReference>
<evidence type="ECO:0000256" key="3">
    <source>
        <dbReference type="PIRSR" id="PIRSR601952-2"/>
    </source>
</evidence>
<feature type="active site" description="Phosphoserine intermediate" evidence="2">
    <location>
        <position position="321"/>
    </location>
</feature>
<evidence type="ECO:0000256" key="2">
    <source>
        <dbReference type="PIRSR" id="PIRSR601952-1"/>
    </source>
</evidence>
<keyword evidence="1" id="KW-0597">Phosphoprotein</keyword>
<feature type="binding site" evidence="3">
    <location>
        <position position="280"/>
    </location>
    <ligand>
        <name>Mg(2+)</name>
        <dbReference type="ChEBI" id="CHEBI:18420"/>
    </ligand>
</feature>
<protein>
    <submittedName>
        <fullName evidence="5">Alkaline phosphatase</fullName>
    </submittedName>
</protein>
<dbReference type="SMART" id="SM00098">
    <property type="entry name" value="alkPPc"/>
    <property type="match status" value="1"/>
</dbReference>
<evidence type="ECO:0000256" key="4">
    <source>
        <dbReference type="RuleBase" id="RU003946"/>
    </source>
</evidence>
<sequence length="589" mass="64680">MNKLLVFLFLITGLSYGQNFQVHSHNDYAQDVPFWKAFSAGCASIESDLILQNGKLMVAHNVPDIKAVNTFENLYLKPLQVIMNSEQYEAFDLQILIDFKTAAEPTLKVLMAQLEKYPELINGKNAAKKVSFVISGKRPEAEQYENYPSYINFDHQTVDTWPTNMDKVALVSLPFYKYTPWNGKGRLTSGDEAKLKTVIDQIHAKGKKVRFWATPDSKTAWYTLSKLGIDFINTDEPFACNAYLATLSERLVPRVEKDEATFKMPAAKFQQAAVILMVGDGTGLAQISAGILSQKTPLNLARIKSIGLIKTEAADDFTTDSAAGGTALATGKKTNNRYIGLDAEGKELLTIFDAAEAANYSTGIVTTDGIAGATPSAFYAHAADRDSSKKIGDYLLKSQMDIFIAGGGKAFKNTKWENRKIVSSISEIGTTSDAKVGFFAADGGLPYITEGRGNYLPKATMEALNFLEKKNKPFTLLIENGHIDGSGHANKAKALAAEVRDFDKAIGLVMQYVDSHPETLLIITADHETGGVTLPHGTKDEMEVQFHSDDHTGILVPLFAYGKGAEKLQGIYDNTEVYQRMVEFINAHK</sequence>
<feature type="binding site" evidence="3">
    <location>
        <position position="488"/>
    </location>
    <ligand>
        <name>Zn(2+)</name>
        <dbReference type="ChEBI" id="CHEBI:29105"/>
        <label>2</label>
    </ligand>
</feature>
<feature type="binding site" evidence="3">
    <location>
        <position position="484"/>
    </location>
    <ligand>
        <name>Zn(2+)</name>
        <dbReference type="ChEBI" id="CHEBI:29105"/>
        <label>2</label>
    </ligand>
</feature>
<feature type="binding site" evidence="3">
    <location>
        <position position="479"/>
    </location>
    <ligand>
        <name>Mg(2+)</name>
        <dbReference type="ChEBI" id="CHEBI:18420"/>
    </ligand>
</feature>
<feature type="binding site" evidence="3">
    <location>
        <position position="526"/>
    </location>
    <ligand>
        <name>Zn(2+)</name>
        <dbReference type="ChEBI" id="CHEBI:29105"/>
        <label>2</label>
    </ligand>
</feature>
<dbReference type="InterPro" id="IPR017946">
    <property type="entry name" value="PLC-like_Pdiesterase_TIM-brl"/>
</dbReference>
<dbReference type="GO" id="GO:0006629">
    <property type="term" value="P:lipid metabolic process"/>
    <property type="evidence" value="ECO:0007669"/>
    <property type="project" value="InterPro"/>
</dbReference>
<comment type="cofactor">
    <cofactor evidence="3">
        <name>Mg(2+)</name>
        <dbReference type="ChEBI" id="CHEBI:18420"/>
    </cofactor>
    <text evidence="3">Binds 1 Mg(2+) ion.</text>
</comment>
<keyword evidence="3" id="KW-0479">Metal-binding</keyword>
<dbReference type="Gene3D" id="3.20.20.190">
    <property type="entry name" value="Phosphatidylinositol (PI) phosphodiesterase"/>
    <property type="match status" value="1"/>
</dbReference>
<dbReference type="InterPro" id="IPR001952">
    <property type="entry name" value="Alkaline_phosphatase"/>
</dbReference>
<keyword evidence="3" id="KW-0460">Magnesium</keyword>
<keyword evidence="3" id="KW-0862">Zinc</keyword>
<gene>
    <name evidence="5" type="ORF">DJ013_13885</name>
</gene>
<dbReference type="EMBL" id="CP029480">
    <property type="protein sequence ID" value="AWV99197.1"/>
    <property type="molecule type" value="Genomic_DNA"/>
</dbReference>
<dbReference type="PRINTS" id="PR00113">
    <property type="entry name" value="ALKPHPHTASE"/>
</dbReference>
<dbReference type="Gene3D" id="3.40.720.10">
    <property type="entry name" value="Alkaline Phosphatase, subunit A"/>
    <property type="match status" value="1"/>
</dbReference>
<dbReference type="Pfam" id="PF13653">
    <property type="entry name" value="GDPD_2"/>
    <property type="match status" value="1"/>
</dbReference>
<dbReference type="GO" id="GO:0008081">
    <property type="term" value="F:phosphoric diester hydrolase activity"/>
    <property type="evidence" value="ECO:0007669"/>
    <property type="project" value="InterPro"/>
</dbReference>